<evidence type="ECO:0000313" key="3">
    <source>
        <dbReference type="Proteomes" id="UP000017836"/>
    </source>
</evidence>
<accession>W1PN17</accession>
<reference evidence="3" key="1">
    <citation type="journal article" date="2013" name="Science">
        <title>The Amborella genome and the evolution of flowering plants.</title>
        <authorList>
            <consortium name="Amborella Genome Project"/>
        </authorList>
    </citation>
    <scope>NUCLEOTIDE SEQUENCE [LARGE SCALE GENOMIC DNA]</scope>
</reference>
<sequence>MASKGGPGYANALPMDGKPPDLRYMMEDNGGGSLPGSGSKDACAAGYGEGAGGDGEDLKPQNVLVLNESREALRPGGSAEDLRSVDCLDDVLGLCMGSGDRETTMIDG</sequence>
<proteinExistence type="predicted"/>
<dbReference type="Proteomes" id="UP000017836">
    <property type="component" value="Unassembled WGS sequence"/>
</dbReference>
<dbReference type="Gramene" id="ERN08570">
    <property type="protein sequence ID" value="ERN08570"/>
    <property type="gene ID" value="AMTR_s00017p00125780"/>
</dbReference>
<gene>
    <name evidence="2" type="ORF">AMTR_s00017p00125780</name>
</gene>
<dbReference type="AlphaFoldDB" id="W1PN17"/>
<evidence type="ECO:0000256" key="1">
    <source>
        <dbReference type="SAM" id="MobiDB-lite"/>
    </source>
</evidence>
<dbReference type="EMBL" id="KI393256">
    <property type="protein sequence ID" value="ERN08570.1"/>
    <property type="molecule type" value="Genomic_DNA"/>
</dbReference>
<keyword evidence="3" id="KW-1185">Reference proteome</keyword>
<dbReference type="HOGENOM" id="CLU_2200463_0_0_1"/>
<organism evidence="2 3">
    <name type="scientific">Amborella trichopoda</name>
    <dbReference type="NCBI Taxonomy" id="13333"/>
    <lineage>
        <taxon>Eukaryota</taxon>
        <taxon>Viridiplantae</taxon>
        <taxon>Streptophyta</taxon>
        <taxon>Embryophyta</taxon>
        <taxon>Tracheophyta</taxon>
        <taxon>Spermatophyta</taxon>
        <taxon>Magnoliopsida</taxon>
        <taxon>Amborellales</taxon>
        <taxon>Amborellaceae</taxon>
        <taxon>Amborella</taxon>
    </lineage>
</organism>
<feature type="region of interest" description="Disordered" evidence="1">
    <location>
        <begin position="1"/>
        <end position="59"/>
    </location>
</feature>
<name>W1PN17_AMBTC</name>
<evidence type="ECO:0000313" key="2">
    <source>
        <dbReference type="EMBL" id="ERN08570.1"/>
    </source>
</evidence>
<protein>
    <submittedName>
        <fullName evidence="2">Uncharacterized protein</fullName>
    </submittedName>
</protein>